<feature type="transmembrane region" description="Helical" evidence="5">
    <location>
        <begin position="184"/>
        <end position="204"/>
    </location>
</feature>
<keyword evidence="4 5" id="KW-0472">Membrane</keyword>
<dbReference type="GO" id="GO:0008324">
    <property type="term" value="F:monoatomic cation transmembrane transporter activity"/>
    <property type="evidence" value="ECO:0007669"/>
    <property type="project" value="InterPro"/>
</dbReference>
<evidence type="ECO:0000256" key="4">
    <source>
        <dbReference type="ARBA" id="ARBA00023136"/>
    </source>
</evidence>
<reference evidence="7 8" key="2">
    <citation type="submission" date="2019-01" db="EMBL/GenBank/DDBJ databases">
        <title>Motilimonas pumilus sp. nov., isolated from the gut of sea cucumber (Apostichopus japonicus).</title>
        <authorList>
            <person name="Wang F.-Q."/>
            <person name="Ren L.-H."/>
            <person name="Lin Y.-W."/>
            <person name="Sun G.-H."/>
            <person name="Du Z.-J."/>
            <person name="Zhao J.-X."/>
            <person name="Liu X.-J."/>
            <person name="Liu L.-J."/>
        </authorList>
    </citation>
    <scope>NUCLEOTIDE SEQUENCE [LARGE SCALE GENOMIC DNA]</scope>
    <source>
        <strain evidence="7 8">PLHSC7-2</strain>
    </source>
</reference>
<evidence type="ECO:0000256" key="3">
    <source>
        <dbReference type="ARBA" id="ARBA00022989"/>
    </source>
</evidence>
<dbReference type="InterPro" id="IPR058533">
    <property type="entry name" value="Cation_efflux_TM"/>
</dbReference>
<feature type="transmembrane region" description="Helical" evidence="5">
    <location>
        <begin position="37"/>
        <end position="57"/>
    </location>
</feature>
<comment type="subcellular location">
    <subcellularLocation>
        <location evidence="1">Membrane</location>
        <topology evidence="1">Multi-pass membrane protein</topology>
    </subcellularLocation>
</comment>
<dbReference type="OrthoDB" id="9810598at2"/>
<organism evidence="7 8">
    <name type="scientific">Motilimonas pumila</name>
    <dbReference type="NCBI Taxonomy" id="2303987"/>
    <lineage>
        <taxon>Bacteria</taxon>
        <taxon>Pseudomonadati</taxon>
        <taxon>Pseudomonadota</taxon>
        <taxon>Gammaproteobacteria</taxon>
        <taxon>Alteromonadales</taxon>
        <taxon>Alteromonadales genera incertae sedis</taxon>
        <taxon>Motilimonas</taxon>
    </lineage>
</organism>
<dbReference type="InterPro" id="IPR027469">
    <property type="entry name" value="Cation_efflux_TMD_sf"/>
</dbReference>
<sequence length="302" mass="32959">MSNVLAEKRALIVGAVINFLMAMAGWAAYYYSSSQAILLDGNFSFIAFLVTLIAIKISAIKSNRTQTFPLGQFAYEALFSFAKGILLIGVLLMAFSANFSKIIQYLNGESLVPLNGEVILYYTPAMVVLCFSLAYFCHFQNRKVNFSSTILKAEFTSSRLDGVMSLATGLALISIRFVDIDGVAGFLHYIGDSLLVIVLVLLLGKGPFVLVRDSFIELAGGQLQNQQDRAKIMAVLEARFGTEGMLKDSFISKTGSSYLVVAYIDSQALGSLSMADLMTHKHHIVAELADTYPNSTFEIALT</sequence>
<dbReference type="RefSeq" id="WP_119910503.1">
    <property type="nucleotide sequence ID" value="NZ_QZCH01000010.1"/>
</dbReference>
<dbReference type="Gene3D" id="1.20.1510.10">
    <property type="entry name" value="Cation efflux protein transmembrane domain"/>
    <property type="match status" value="1"/>
</dbReference>
<feature type="transmembrane region" description="Helical" evidence="5">
    <location>
        <begin position="12"/>
        <end position="31"/>
    </location>
</feature>
<evidence type="ECO:0000313" key="8">
    <source>
        <dbReference type="Proteomes" id="UP000283255"/>
    </source>
</evidence>
<evidence type="ECO:0000256" key="2">
    <source>
        <dbReference type="ARBA" id="ARBA00022692"/>
    </source>
</evidence>
<dbReference type="Proteomes" id="UP000283255">
    <property type="component" value="Unassembled WGS sequence"/>
</dbReference>
<gene>
    <name evidence="7" type="ORF">D1Z90_09405</name>
</gene>
<name>A0A418YF82_9GAMM</name>
<feature type="transmembrane region" description="Helical" evidence="5">
    <location>
        <begin position="119"/>
        <end position="139"/>
    </location>
</feature>
<dbReference type="AlphaFoldDB" id="A0A418YF82"/>
<dbReference type="GO" id="GO:0016020">
    <property type="term" value="C:membrane"/>
    <property type="evidence" value="ECO:0007669"/>
    <property type="project" value="UniProtKB-SubCell"/>
</dbReference>
<dbReference type="Pfam" id="PF01545">
    <property type="entry name" value="Cation_efflux"/>
    <property type="match status" value="1"/>
</dbReference>
<proteinExistence type="predicted"/>
<dbReference type="EMBL" id="QZCH01000010">
    <property type="protein sequence ID" value="RJG47920.1"/>
    <property type="molecule type" value="Genomic_DNA"/>
</dbReference>
<evidence type="ECO:0000256" key="5">
    <source>
        <dbReference type="SAM" id="Phobius"/>
    </source>
</evidence>
<reference evidence="7 8" key="1">
    <citation type="submission" date="2018-09" db="EMBL/GenBank/DDBJ databases">
        <authorList>
            <person name="Wang F."/>
        </authorList>
    </citation>
    <scope>NUCLEOTIDE SEQUENCE [LARGE SCALE GENOMIC DNA]</scope>
    <source>
        <strain evidence="7 8">PLHSC7-2</strain>
    </source>
</reference>
<evidence type="ECO:0000259" key="6">
    <source>
        <dbReference type="Pfam" id="PF01545"/>
    </source>
</evidence>
<keyword evidence="3 5" id="KW-1133">Transmembrane helix</keyword>
<feature type="transmembrane region" description="Helical" evidence="5">
    <location>
        <begin position="78"/>
        <end position="99"/>
    </location>
</feature>
<evidence type="ECO:0000256" key="1">
    <source>
        <dbReference type="ARBA" id="ARBA00004141"/>
    </source>
</evidence>
<keyword evidence="2 5" id="KW-0812">Transmembrane</keyword>
<feature type="domain" description="Cation efflux protein transmembrane" evidence="6">
    <location>
        <begin position="11"/>
        <end position="218"/>
    </location>
</feature>
<evidence type="ECO:0000313" key="7">
    <source>
        <dbReference type="EMBL" id="RJG47920.1"/>
    </source>
</evidence>
<accession>A0A418YF82</accession>
<dbReference type="SUPFAM" id="SSF161111">
    <property type="entry name" value="Cation efflux protein transmembrane domain-like"/>
    <property type="match status" value="1"/>
</dbReference>
<comment type="caution">
    <text evidence="7">The sequence shown here is derived from an EMBL/GenBank/DDBJ whole genome shotgun (WGS) entry which is preliminary data.</text>
</comment>
<protein>
    <submittedName>
        <fullName evidence="7">Cation transporter</fullName>
    </submittedName>
</protein>
<dbReference type="GO" id="GO:0006829">
    <property type="term" value="P:zinc ion transport"/>
    <property type="evidence" value="ECO:0007669"/>
    <property type="project" value="UniProtKB-KW"/>
</dbReference>
<keyword evidence="8" id="KW-1185">Reference proteome</keyword>